<dbReference type="GO" id="GO:0002938">
    <property type="term" value="P:tRNA guanine ribose methylation"/>
    <property type="evidence" value="ECO:0007669"/>
    <property type="project" value="UniProtKB-UniRule"/>
</dbReference>
<gene>
    <name evidence="7" type="primary">trmH</name>
    <name evidence="9" type="ORF">LDX50_06980</name>
    <name evidence="10" type="ORF">LDX50_12950</name>
    <name evidence="11" type="ORF">LDX50_18670</name>
</gene>
<keyword evidence="2 7" id="KW-0489">Methyltransferase</keyword>
<sequence>MNREDRLLLEYFSGFVSESRKELMDQVLSDRTRQVTVVLEDIYQSQNASAVVRTCDCFGIQDLYIIENRHEYNLNPRVVHGASKWINMYRFNTSENNTSECLTLLKQKGYTIVGTTPDKTAMSIYDLDPEVKPAILFGTEALGLSETAIDLCDQMVTYPMYGFTESLNISVSVSLCLSAVIPALRNSSDSWQLTDAEKDELRLSWYRQSVNRYDILEREFLKKLK</sequence>
<evidence type="ECO:0000256" key="5">
    <source>
        <dbReference type="ARBA" id="ARBA00022694"/>
    </source>
</evidence>
<dbReference type="InterPro" id="IPR029026">
    <property type="entry name" value="tRNA_m1G_MTases_N"/>
</dbReference>
<keyword evidence="6 7" id="KW-0694">RNA-binding</keyword>
<dbReference type="GO" id="GO:0141100">
    <property type="term" value="F:tRNA (guanine(18)-2'-O)-methyltransferase activity"/>
    <property type="evidence" value="ECO:0007669"/>
    <property type="project" value="UniProtKB-UniRule"/>
</dbReference>
<dbReference type="AlphaFoldDB" id="A0A9X1HS15"/>
<evidence type="ECO:0000313" key="11">
    <source>
        <dbReference type="EMBL" id="MCA6076911.1"/>
    </source>
</evidence>
<dbReference type="InterPro" id="IPR029028">
    <property type="entry name" value="Alpha/beta_knot_MTases"/>
</dbReference>
<keyword evidence="12" id="KW-1185">Reference proteome</keyword>
<dbReference type="GO" id="GO:0000049">
    <property type="term" value="F:tRNA binding"/>
    <property type="evidence" value="ECO:0007669"/>
    <property type="project" value="UniProtKB-UniRule"/>
</dbReference>
<keyword evidence="5 7" id="KW-0819">tRNA processing</keyword>
<comment type="similarity">
    <text evidence="7">Belongs to the class IV-like SAM-binding methyltransferase superfamily. RNA methyltransferase TrmH family.</text>
</comment>
<dbReference type="PANTHER" id="PTHR43453:SF1">
    <property type="entry name" value="TRNA_RRNA METHYLTRANSFERASE SPOU TYPE DOMAIN-CONTAINING PROTEIN"/>
    <property type="match status" value="1"/>
</dbReference>
<feature type="binding site" evidence="7">
    <location>
        <position position="115"/>
    </location>
    <ligand>
        <name>S-adenosyl-L-methionine</name>
        <dbReference type="ChEBI" id="CHEBI:59789"/>
    </ligand>
</feature>
<evidence type="ECO:0000256" key="2">
    <source>
        <dbReference type="ARBA" id="ARBA00022603"/>
    </source>
</evidence>
<dbReference type="SUPFAM" id="SSF75217">
    <property type="entry name" value="alpha/beta knot"/>
    <property type="match status" value="1"/>
</dbReference>
<dbReference type="Gene3D" id="3.40.1280.10">
    <property type="match status" value="1"/>
</dbReference>
<dbReference type="EC" id="2.1.1.34" evidence="7"/>
<dbReference type="CDD" id="cd18092">
    <property type="entry name" value="SpoU-like_TrmH"/>
    <property type="match status" value="1"/>
</dbReference>
<feature type="domain" description="tRNA/rRNA methyltransferase SpoU type" evidence="8">
    <location>
        <begin position="35"/>
        <end position="177"/>
    </location>
</feature>
<dbReference type="Pfam" id="PF00588">
    <property type="entry name" value="SpoU_methylase"/>
    <property type="match status" value="1"/>
</dbReference>
<keyword evidence="3 7" id="KW-0808">Transferase</keyword>
<evidence type="ECO:0000256" key="3">
    <source>
        <dbReference type="ARBA" id="ARBA00022679"/>
    </source>
</evidence>
<evidence type="ECO:0000259" key="8">
    <source>
        <dbReference type="Pfam" id="PF00588"/>
    </source>
</evidence>
<accession>A0A9X1HS15</accession>
<name>A0A9X1HS15_9BACT</name>
<evidence type="ECO:0000256" key="6">
    <source>
        <dbReference type="ARBA" id="ARBA00022884"/>
    </source>
</evidence>
<comment type="caution">
    <text evidence="7">Lacks conserved residue(s) required for the propagation of feature annotation.</text>
</comment>
<evidence type="ECO:0000256" key="7">
    <source>
        <dbReference type="HAMAP-Rule" id="MF_02060"/>
    </source>
</evidence>
<proteinExistence type="inferred from homology"/>
<reference evidence="11" key="1">
    <citation type="submission" date="2021-09" db="EMBL/GenBank/DDBJ databases">
        <title>Fulvivirga sp. isolated from coastal sediment.</title>
        <authorList>
            <person name="Yu H."/>
        </authorList>
    </citation>
    <scope>NUCLEOTIDE SEQUENCE</scope>
    <source>
        <strain evidence="11">1062</strain>
    </source>
</reference>
<comment type="caution">
    <text evidence="11">The sequence shown here is derived from an EMBL/GenBank/DDBJ whole genome shotgun (WGS) entry which is preliminary data.</text>
</comment>
<feature type="binding site" evidence="7">
    <location>
        <position position="167"/>
    </location>
    <ligand>
        <name>S-adenosyl-L-methionine</name>
        <dbReference type="ChEBI" id="CHEBI:59789"/>
    </ligand>
</feature>
<dbReference type="EMBL" id="JAIXNE010000002">
    <property type="protein sequence ID" value="MCA6074606.1"/>
    <property type="molecule type" value="Genomic_DNA"/>
</dbReference>
<dbReference type="EMBL" id="JAIXNE010000004">
    <property type="protein sequence ID" value="MCA6076911.1"/>
    <property type="molecule type" value="Genomic_DNA"/>
</dbReference>
<comment type="function">
    <text evidence="7">Catalyzes the 2'-O methylation of guanosine at position 18 in tRNA.</text>
</comment>
<dbReference type="InterPro" id="IPR033671">
    <property type="entry name" value="TrmH"/>
</dbReference>
<dbReference type="PANTHER" id="PTHR43453">
    <property type="entry name" value="RRNA METHYLASE-LIKE"/>
    <property type="match status" value="1"/>
</dbReference>
<evidence type="ECO:0000256" key="1">
    <source>
        <dbReference type="ARBA" id="ARBA00022555"/>
    </source>
</evidence>
<protein>
    <recommendedName>
        <fullName evidence="7">tRNA (guanosine(18)-2'-O)-methyltransferase</fullName>
        <ecNumber evidence="7">2.1.1.34</ecNumber>
    </recommendedName>
    <alternativeName>
        <fullName evidence="7">tRNA [Gm18] methyltransferase</fullName>
    </alternativeName>
</protein>
<evidence type="ECO:0000313" key="10">
    <source>
        <dbReference type="EMBL" id="MCA6075783.1"/>
    </source>
</evidence>
<dbReference type="InterPro" id="IPR001537">
    <property type="entry name" value="SpoU_MeTrfase"/>
</dbReference>
<evidence type="ECO:0000256" key="4">
    <source>
        <dbReference type="ARBA" id="ARBA00022691"/>
    </source>
</evidence>
<dbReference type="Proteomes" id="UP001139409">
    <property type="component" value="Unassembled WGS sequence"/>
</dbReference>
<dbReference type="EMBL" id="JAIXNE010000003">
    <property type="protein sequence ID" value="MCA6075783.1"/>
    <property type="molecule type" value="Genomic_DNA"/>
</dbReference>
<keyword evidence="4 7" id="KW-0949">S-adenosyl-L-methionine</keyword>
<comment type="catalytic activity">
    <reaction evidence="7">
        <text>guanosine(18) in tRNA + S-adenosyl-L-methionine = 2'-O-methylguanosine(18) in tRNA + S-adenosyl-L-homocysteine + H(+)</text>
        <dbReference type="Rhea" id="RHEA:20077"/>
        <dbReference type="Rhea" id="RHEA-COMP:10190"/>
        <dbReference type="Rhea" id="RHEA-COMP:10192"/>
        <dbReference type="ChEBI" id="CHEBI:15378"/>
        <dbReference type="ChEBI" id="CHEBI:57856"/>
        <dbReference type="ChEBI" id="CHEBI:59789"/>
        <dbReference type="ChEBI" id="CHEBI:74269"/>
        <dbReference type="ChEBI" id="CHEBI:74445"/>
        <dbReference type="EC" id="2.1.1.34"/>
    </reaction>
</comment>
<evidence type="ECO:0000313" key="12">
    <source>
        <dbReference type="Proteomes" id="UP001139409"/>
    </source>
</evidence>
<keyword evidence="1 7" id="KW-0820">tRNA-binding</keyword>
<evidence type="ECO:0000313" key="9">
    <source>
        <dbReference type="EMBL" id="MCA6074606.1"/>
    </source>
</evidence>
<dbReference type="RefSeq" id="WP_225697720.1">
    <property type="nucleotide sequence ID" value="NZ_JAIXNE010000002.1"/>
</dbReference>
<organism evidence="11 12">
    <name type="scientific">Fulvivirga sedimenti</name>
    <dbReference type="NCBI Taxonomy" id="2879465"/>
    <lineage>
        <taxon>Bacteria</taxon>
        <taxon>Pseudomonadati</taxon>
        <taxon>Bacteroidota</taxon>
        <taxon>Cytophagia</taxon>
        <taxon>Cytophagales</taxon>
        <taxon>Fulvivirgaceae</taxon>
        <taxon>Fulvivirga</taxon>
    </lineage>
</organism>
<dbReference type="HAMAP" id="MF_02060">
    <property type="entry name" value="tRNA_methyltr_TrmH"/>
    <property type="match status" value="1"/>
</dbReference>